<sequence>MKRLIYIIVVLLISSCANAPSMDKKSTSEEILFEASDSKMDDSSILKEKLTTYFDLLKLKEKHPDFATDLNSQLQNLSQNKIIEVKNLEASSIENISISNNVLKVSDSIERIKITYNIMHKDSTIKDSIFAYKTSTEIIIDGYPVKSFDIKFAKE</sequence>
<evidence type="ECO:0000256" key="1">
    <source>
        <dbReference type="SAM" id="SignalP"/>
    </source>
</evidence>
<dbReference type="Proteomes" id="UP001497416">
    <property type="component" value="Unassembled WGS sequence"/>
</dbReference>
<dbReference type="PROSITE" id="PS51257">
    <property type="entry name" value="PROKAR_LIPOPROTEIN"/>
    <property type="match status" value="1"/>
</dbReference>
<organism evidence="2 3">
    <name type="scientific">Tenacibaculum platacis</name>
    <dbReference type="NCBI Taxonomy" id="3137852"/>
    <lineage>
        <taxon>Bacteria</taxon>
        <taxon>Pseudomonadati</taxon>
        <taxon>Bacteroidota</taxon>
        <taxon>Flavobacteriia</taxon>
        <taxon>Flavobacteriales</taxon>
        <taxon>Flavobacteriaceae</taxon>
        <taxon>Tenacibaculum</taxon>
    </lineage>
</organism>
<keyword evidence="1" id="KW-0732">Signal</keyword>
<dbReference type="EMBL" id="CAXIXY010000003">
    <property type="protein sequence ID" value="CAL2082430.1"/>
    <property type="molecule type" value="Genomic_DNA"/>
</dbReference>
<accession>A0ABP1EJX0</accession>
<feature type="signal peptide" evidence="1">
    <location>
        <begin position="1"/>
        <end position="19"/>
    </location>
</feature>
<reference evidence="2 3" key="1">
    <citation type="submission" date="2024-05" db="EMBL/GenBank/DDBJ databases">
        <authorList>
            <person name="Duchaud E."/>
        </authorList>
    </citation>
    <scope>NUCLEOTIDE SEQUENCE [LARGE SCALE GENOMIC DNA]</scope>
    <source>
        <strain evidence="2">Ena-SAMPLE-TAB-13-05-2024-13:56:06:370-140302</strain>
    </source>
</reference>
<evidence type="ECO:0000313" key="3">
    <source>
        <dbReference type="Proteomes" id="UP001497416"/>
    </source>
</evidence>
<proteinExistence type="predicted"/>
<dbReference type="RefSeq" id="WP_348711283.1">
    <property type="nucleotide sequence ID" value="NZ_CAXIXY010000003.1"/>
</dbReference>
<keyword evidence="3" id="KW-1185">Reference proteome</keyword>
<gene>
    <name evidence="2" type="ORF">T190607A01A_11360</name>
</gene>
<name>A0ABP1EJX0_9FLAO</name>
<comment type="caution">
    <text evidence="2">The sequence shown here is derived from an EMBL/GenBank/DDBJ whole genome shotgun (WGS) entry which is preliminary data.</text>
</comment>
<evidence type="ECO:0000313" key="2">
    <source>
        <dbReference type="EMBL" id="CAL2082430.1"/>
    </source>
</evidence>
<evidence type="ECO:0008006" key="4">
    <source>
        <dbReference type="Google" id="ProtNLM"/>
    </source>
</evidence>
<protein>
    <recommendedName>
        <fullName evidence="4">Lipoprotein</fullName>
    </recommendedName>
</protein>
<feature type="chain" id="PRO_5046301924" description="Lipoprotein" evidence="1">
    <location>
        <begin position="20"/>
        <end position="155"/>
    </location>
</feature>